<dbReference type="Pfam" id="PF04402">
    <property type="entry name" value="SIMPL"/>
    <property type="match status" value="1"/>
</dbReference>
<dbReference type="Gene3D" id="3.30.70.2970">
    <property type="entry name" value="Protein of unknown function (DUF541), domain 2"/>
    <property type="match status" value="1"/>
</dbReference>
<proteinExistence type="predicted"/>
<accession>A0A9D7SR65</accession>
<dbReference type="AlphaFoldDB" id="A0A9D7SR65"/>
<dbReference type="EMBL" id="JADKGY010000001">
    <property type="protein sequence ID" value="MBK9981765.1"/>
    <property type="molecule type" value="Genomic_DNA"/>
</dbReference>
<reference evidence="1 2" key="1">
    <citation type="submission" date="2020-10" db="EMBL/GenBank/DDBJ databases">
        <title>Connecting structure to function with the recovery of over 1000 high-quality activated sludge metagenome-assembled genomes encoding full-length rRNA genes using long-read sequencing.</title>
        <authorList>
            <person name="Singleton C.M."/>
            <person name="Petriglieri F."/>
            <person name="Kristensen J.M."/>
            <person name="Kirkegaard R.H."/>
            <person name="Michaelsen T.Y."/>
            <person name="Andersen M.H."/>
            <person name="Karst S.M."/>
            <person name="Dueholm M.S."/>
            <person name="Nielsen P.H."/>
            <person name="Albertsen M."/>
        </authorList>
    </citation>
    <scope>NUCLEOTIDE SEQUENCE [LARGE SCALE GENOMIC DNA]</scope>
    <source>
        <strain evidence="1">Ribe_18-Q3-R11-54_MAXAC.273</strain>
    </source>
</reference>
<sequence>MKTKYYLISLLFCTIWLTVYGQQSGNSVYGQGYTKGKMPGKETLYLSDSTFIIEASVLQNVIADGYVATFGLAEEATTLKECNEKIDKRIKDFTSQLTKMGVAKTDIYVDMTSQNKVYDYKITGEVAEEYLQGFELKKNVIVKFNHISDLDQMVIMASNLEIYDLVKVDYIVNDLNAIHTQLLTAASEIISQKKTLYAALTNAHLSPTAEIYGDQFYSFYPDQLYASYQAFESGNISGSGYNNTYTTKDARKSATYYYDKINYSGFDKVINPYVTEPAVEFVITLQIKFEIE</sequence>
<dbReference type="Proteomes" id="UP000808337">
    <property type="component" value="Unassembled WGS sequence"/>
</dbReference>
<comment type="caution">
    <text evidence="1">The sequence shown here is derived from an EMBL/GenBank/DDBJ whole genome shotgun (WGS) entry which is preliminary data.</text>
</comment>
<name>A0A9D7SR65_9BACT</name>
<dbReference type="InterPro" id="IPR007497">
    <property type="entry name" value="SIMPL/DUF541"/>
</dbReference>
<protein>
    <submittedName>
        <fullName evidence="1">SIMPL domain-containing protein</fullName>
    </submittedName>
</protein>
<evidence type="ECO:0000313" key="2">
    <source>
        <dbReference type="Proteomes" id="UP000808337"/>
    </source>
</evidence>
<gene>
    <name evidence="1" type="ORF">IPP15_04970</name>
</gene>
<evidence type="ECO:0000313" key="1">
    <source>
        <dbReference type="EMBL" id="MBK9981765.1"/>
    </source>
</evidence>
<organism evidence="1 2">
    <name type="scientific">Candidatus Opimibacter skivensis</name>
    <dbReference type="NCBI Taxonomy" id="2982028"/>
    <lineage>
        <taxon>Bacteria</taxon>
        <taxon>Pseudomonadati</taxon>
        <taxon>Bacteroidota</taxon>
        <taxon>Saprospiria</taxon>
        <taxon>Saprospirales</taxon>
        <taxon>Saprospiraceae</taxon>
        <taxon>Candidatus Opimibacter</taxon>
    </lineage>
</organism>
<dbReference type="Gene3D" id="3.30.110.170">
    <property type="entry name" value="Protein of unknown function (DUF541), domain 1"/>
    <property type="match status" value="1"/>
</dbReference>